<evidence type="ECO:0000313" key="5">
    <source>
        <dbReference type="EMBL" id="ARN75735.1"/>
    </source>
</evidence>
<dbReference type="KEGG" id="osg:BST96_17455"/>
<dbReference type="PANTHER" id="PTHR22990">
    <property type="entry name" value="F-BOX ONLY PROTEIN"/>
    <property type="match status" value="1"/>
</dbReference>
<evidence type="ECO:0000259" key="4">
    <source>
        <dbReference type="PROSITE" id="PS51766"/>
    </source>
</evidence>
<dbReference type="GO" id="GO:0000272">
    <property type="term" value="P:polysaccharide catabolic process"/>
    <property type="evidence" value="ECO:0007669"/>
    <property type="project" value="InterPro"/>
</dbReference>
<dbReference type="InterPro" id="IPR006644">
    <property type="entry name" value="Cadg"/>
</dbReference>
<keyword evidence="2" id="KW-0677">Repeat</keyword>
<dbReference type="InterPro" id="IPR012334">
    <property type="entry name" value="Pectin_lyas_fold"/>
</dbReference>
<evidence type="ECO:0000313" key="6">
    <source>
        <dbReference type="Proteomes" id="UP000193450"/>
    </source>
</evidence>
<dbReference type="InterPro" id="IPR006633">
    <property type="entry name" value="Carb-bd_sugar_hydrolysis-dom"/>
</dbReference>
<dbReference type="Pfam" id="PF13229">
    <property type="entry name" value="Beta_helix"/>
    <property type="match status" value="6"/>
</dbReference>
<protein>
    <recommendedName>
        <fullName evidence="4">Dockerin domain-containing protein</fullName>
    </recommendedName>
</protein>
<dbReference type="InterPro" id="IPR011050">
    <property type="entry name" value="Pectin_lyase_fold/virulence"/>
</dbReference>
<dbReference type="InterPro" id="IPR006626">
    <property type="entry name" value="PbH1"/>
</dbReference>
<dbReference type="InterPro" id="IPR039448">
    <property type="entry name" value="Beta_helix"/>
</dbReference>
<dbReference type="InterPro" id="IPR003367">
    <property type="entry name" value="Thrombospondin_3-like_rpt"/>
</dbReference>
<proteinExistence type="predicted"/>
<gene>
    <name evidence="5" type="ORF">BST96_17455</name>
</gene>
<dbReference type="Pfam" id="PF17963">
    <property type="entry name" value="Big_9"/>
    <property type="match status" value="1"/>
</dbReference>
<dbReference type="SMART" id="SM00736">
    <property type="entry name" value="CADG"/>
    <property type="match status" value="1"/>
</dbReference>
<dbReference type="InterPro" id="IPR051550">
    <property type="entry name" value="SCF-Subunits/Alg-Epimerases"/>
</dbReference>
<evidence type="ECO:0000256" key="3">
    <source>
        <dbReference type="SAM" id="SignalP"/>
    </source>
</evidence>
<dbReference type="SUPFAM" id="SSF103647">
    <property type="entry name" value="TSP type-3 repeat"/>
    <property type="match status" value="1"/>
</dbReference>
<dbReference type="GO" id="GO:0005509">
    <property type="term" value="F:calcium ion binding"/>
    <property type="evidence" value="ECO:0007669"/>
    <property type="project" value="InterPro"/>
</dbReference>
<dbReference type="InterPro" id="IPR016134">
    <property type="entry name" value="Dockerin_dom"/>
</dbReference>
<dbReference type="InterPro" id="IPR013783">
    <property type="entry name" value="Ig-like_fold"/>
</dbReference>
<dbReference type="GO" id="GO:0007155">
    <property type="term" value="P:cell adhesion"/>
    <property type="evidence" value="ECO:0007669"/>
    <property type="project" value="InterPro"/>
</dbReference>
<dbReference type="Proteomes" id="UP000193450">
    <property type="component" value="Chromosome"/>
</dbReference>
<dbReference type="EMBL" id="CP019343">
    <property type="protein sequence ID" value="ARN75735.1"/>
    <property type="molecule type" value="Genomic_DNA"/>
</dbReference>
<feature type="domain" description="Dockerin" evidence="4">
    <location>
        <begin position="2726"/>
        <end position="2786"/>
    </location>
</feature>
<dbReference type="Gene3D" id="4.10.1080.10">
    <property type="entry name" value="TSP type-3 repeat"/>
    <property type="match status" value="1"/>
</dbReference>
<dbReference type="InterPro" id="IPR028974">
    <property type="entry name" value="TSP_type-3_rpt"/>
</dbReference>
<evidence type="ECO:0000256" key="2">
    <source>
        <dbReference type="ARBA" id="ARBA00022737"/>
    </source>
</evidence>
<dbReference type="STRING" id="716816.BST96_17455"/>
<dbReference type="CDD" id="cd14256">
    <property type="entry name" value="Dockerin_I"/>
    <property type="match status" value="1"/>
</dbReference>
<dbReference type="PROSITE" id="PS51766">
    <property type="entry name" value="DOCKERIN"/>
    <property type="match status" value="1"/>
</dbReference>
<name>A0A1X9NIR7_9GAMM</name>
<dbReference type="Gene3D" id="2.160.20.10">
    <property type="entry name" value="Single-stranded right-handed beta-helix, Pectin lyase-like"/>
    <property type="match status" value="6"/>
</dbReference>
<dbReference type="SMART" id="SM00722">
    <property type="entry name" value="CASH"/>
    <property type="match status" value="3"/>
</dbReference>
<dbReference type="Pfam" id="PF02412">
    <property type="entry name" value="TSP_3"/>
    <property type="match status" value="1"/>
</dbReference>
<dbReference type="SMART" id="SM00710">
    <property type="entry name" value="PbH1"/>
    <property type="match status" value="33"/>
</dbReference>
<feature type="chain" id="PRO_5013072907" description="Dockerin domain-containing protein" evidence="3">
    <location>
        <begin position="23"/>
        <end position="2790"/>
    </location>
</feature>
<feature type="signal peptide" evidence="3">
    <location>
        <begin position="1"/>
        <end position="22"/>
    </location>
</feature>
<sequence length="2790" mass="294830">MNKWMSVVFLSVSALTATNAMSGVTGDLELLDSNGNVAATYQAGDDVIVRVTDTGPEVNPSASVADTLTVRVTSETEDTGTPFGASEPVAGGNNTGDGVLTVLSTGYDTNTETWTITAVSQDNFIVSGSVSGNQSRQYSIHEDVENPGYTTAGDEVFFRIDQGSISFAVGDTFTFNTTAGTIVAETVTLTETDVDSGIFEGSLPVVESVTASADNFTLEVNSGDLITAFYDDASGDWSQAVQVRSTSLYAATVIKGSVILADTVWTEADSPYLITGDVTVADGVTLTILDGVDVLFLANSDDLISGHEPYDSELIVEGTLNVAGIEGNEVRFTSSHREPVTGEWGGIYIGTGSASFNHAIIEYSAYGIHAQSLQETDELIVSHSLIQENGSYGVRVDSSNDATVSISASSIINNNGVAISGDDSYAYWLVADNTISNNGAGLIVSWSHGLTVLNNTLEDNGYQGGIRFWYIRGDVDISGNTVRSTQPFYFSGIHYQDGSSSGYWMTDSISITANTIENTVLNGGYYCCDASGITVNDYGTTAPVVTGNTITGGIESGISVSNYQNTIQAVITDNTVTDVTGYGISIHGHVVPYIADNILERNSTGLYLYYDDANGNGNATIERNTIKESENTGIEIGGYANPVIAYNDIYDNGSYAIRNDTAFDIIAKNNWWGTEGTAEINSSPNPKSLSFIYDGNNDAGSYGLVNYAGWLGSGYQTGAPVSKSFTGLLQLIDSNGNVAATYQSGDDVIVRVTDTGPEVNPSASVADTLTVRVTSETEDTGTPFGASEPVAGGNNTGDGVLTVLSTGYDTNTEAWTITAVSQDNFIVSGSVSGNQSRQYSIHEDVENPGYTTAGDEVFFRIDQGSISFAVGDTFTFNTTAGTIVAETVTLTETDVDSGIFEGSLPVVESVTASADNFTLEVNSGDLITAFYDDASGDWSQAVQVRSTSLYAATVVKGSVILADTVWTEADSPYLITGDVTVADGVTLTILDGVDVLFLANSDDLISGHEPYDSELIVEGTLNVAGIEGNEVRFTSSHREPVTGEWGGIYIGTGSASFNHAIIEYSAYGIHAQSLQETDELIVSHSLIQENGSYGVRVDSSNDATVSISASSIINNNGVAISGDDSYAYWLVADNTISNNGAGLIVSWSHGLTVLNNTLEDNGYQGGIRFWYIRGDVDISGNTVRSTQPFYFSGIHYQDGSSSGYWMTDSISITANTIENTVLNGGYYCCDASGITVNDYGTTAPVVTGNTITGGIESGISVSNYQNTIQAVITDNTVTDVTGYGISIHGHVVPYIADNILERNSTGLYLYYDDANGNGNATIERNTIKESENTGIEIGGYANPVIAYNDIYDNGSYAIRNDTAFDIIAKNNWWGTEGTAEINSSPNPKSLSFIYDGNNDAGSYGLVNYAGWLGSGYQTGAPVSKSFTGLLQLIDSNGNVAATYQSGDDVIVRVTDTGPEVNPSASVADTLTVRVTSETEDTGTPFGASEPVAGGNNTGDGVLTVLSTGYDTNTEAWTITAVSQDNFIVSGSVSGNQSRQYSIHEDVENPGYTTAGDEVFFRIDQGSISFAVGDTFTFNTTAGTIVAETVTLTETDVDSGIFEGSLPVVESVTASADNFTLEVNSGDLITAFYDDASGDWSQAVQVRSTSLYAATVIKGSVILADTVWTEADSPYLITGDVTVADGVTLTILDGVDVLFLANSDDLISGHEPYDSELIVEGTLNVAGIEGNEVRFTSSHREPVTGEWGGIYIGTGSASFNHAIIEYSAYGIHAQSLQETDELIVSHSLIQENGSYGVRVDSSNDATVSISASSIINNNGVAISGDDSYAYWLVADNTISNNGAGLIVSWSHGLTVLNNTLEDNGYQGGIRFWYIRGDVDISGNTVRSTQPFYFSGIHYQDGSSSGYWMTDSISITANTIENTVLNGGYYCCDASGITVNDYGTTAPVVTGNTITGGIESGISVSNYQNTIQAVITDNTVTDVTGYGISIHGHVVPYIADNILERNSTGLYLYYDDANGNGNATIERNTIKESENTGIEIGGYANPVIAYNDIYDNGSYAIRNDTAFDIIAKNNWWGTEGTAEINSSPNPKSLSFIYDGNNDAGSYGLVNYAGWLSSALFANETPVIDGLPQTIVNVGESYLFIPASSDADVDDVLSFSITGAPAWSSFNTATGELSGNPSTDDAGTTSGIVITVTDDFETPASAALAAFSITVNQIPEAVNAVFVTPFNTAMTDLLEASDDDGDSLTYSLVSNTENGTAAIDSDSGELTYTPNEGFSGQDLLSYSVNDGYADSLVALVTITVEPEPVDALKGSNLTVLNPDGSNASGGANDIAASWNGLSTTDIADTNFTNMALSSETPFYGMDWDVHHMRVFGPGSYSFDTSCSISELEAGIAMCNGGPMLTMTVAEGQIGIHMLFDWNGSVNTDIVNVFDINAVFSTSAAGQLWTGGNPGPYPWSTSPSPETIWRLASTDNDGDGIAGVPMIDGLLAGYSFNFNLDIAEGDNNFTMLDNDGGVAGGTNDITAQWNGILTNNVSSTEFNHLMIASDTPFFFNNWSVHHARMFGPGYYVFDTSCTVAQLEAGIASCDNGPTLEMTVGVGQVGAHMLLNWGDSENIDVVNVYDINSSFTTNSPGAIWTGANYGPYPWSSVPTEDTVWRLVSTDVDGDGVAGMQMVDGALAGWNVNFNLFANAGVRYEDSDNDGVLDYQDNCIEKPNPTQLDVDRDGYGNACDGDLNNDGRVNSLDLGLFKASFFTFGNSTADFNGDQIVNSLDLGLFKQLFFKSPGPSGLVQ</sequence>
<evidence type="ECO:0000256" key="1">
    <source>
        <dbReference type="ARBA" id="ARBA00022729"/>
    </source>
</evidence>
<dbReference type="Pfam" id="PF00404">
    <property type="entry name" value="Dockerin_1"/>
    <property type="match status" value="1"/>
</dbReference>
<organism evidence="5 6">
    <name type="scientific">Oceanicoccus sagamiensis</name>
    <dbReference type="NCBI Taxonomy" id="716816"/>
    <lineage>
        <taxon>Bacteria</taxon>
        <taxon>Pseudomonadati</taxon>
        <taxon>Pseudomonadota</taxon>
        <taxon>Gammaproteobacteria</taxon>
        <taxon>Cellvibrionales</taxon>
        <taxon>Spongiibacteraceae</taxon>
        <taxon>Oceanicoccus</taxon>
    </lineage>
</organism>
<dbReference type="PANTHER" id="PTHR22990:SF15">
    <property type="entry name" value="F-BOX ONLY PROTEIN 10"/>
    <property type="match status" value="1"/>
</dbReference>
<keyword evidence="6" id="KW-1185">Reference proteome</keyword>
<reference evidence="5 6" key="1">
    <citation type="submission" date="2016-11" db="EMBL/GenBank/DDBJ databases">
        <title>Trade-off between light-utilization and light-protection in marine flavobacteria.</title>
        <authorList>
            <person name="Kumagai Y."/>
        </authorList>
    </citation>
    <scope>NUCLEOTIDE SEQUENCE [LARGE SCALE GENOMIC DNA]</scope>
    <source>
        <strain evidence="5 6">NBRC 107125</strain>
    </source>
</reference>
<keyword evidence="1 3" id="KW-0732">Signal</keyword>
<dbReference type="Gene3D" id="2.60.40.10">
    <property type="entry name" value="Immunoglobulins"/>
    <property type="match status" value="1"/>
</dbReference>
<dbReference type="SUPFAM" id="SSF51126">
    <property type="entry name" value="Pectin lyase-like"/>
    <property type="match status" value="6"/>
</dbReference>
<dbReference type="InterPro" id="IPR015919">
    <property type="entry name" value="Cadherin-like_sf"/>
</dbReference>
<dbReference type="GO" id="GO:0016020">
    <property type="term" value="C:membrane"/>
    <property type="evidence" value="ECO:0007669"/>
    <property type="project" value="InterPro"/>
</dbReference>
<dbReference type="GO" id="GO:0004553">
    <property type="term" value="F:hydrolase activity, hydrolyzing O-glycosyl compounds"/>
    <property type="evidence" value="ECO:0007669"/>
    <property type="project" value="InterPro"/>
</dbReference>
<dbReference type="InterPro" id="IPR002105">
    <property type="entry name" value="Dockerin_1_rpt"/>
</dbReference>
<accession>A0A1X9NIR7</accession>
<dbReference type="SUPFAM" id="SSF49313">
    <property type="entry name" value="Cadherin-like"/>
    <property type="match status" value="1"/>
</dbReference>